<evidence type="ECO:0000259" key="4">
    <source>
        <dbReference type="Pfam" id="PF00881"/>
    </source>
</evidence>
<dbReference type="EMBL" id="CP022347">
    <property type="protein sequence ID" value="ASQ30369.1"/>
    <property type="molecule type" value="Genomic_DNA"/>
</dbReference>
<name>A0A222MWS9_9BACT</name>
<evidence type="ECO:0000313" key="6">
    <source>
        <dbReference type="Proteomes" id="UP000201169"/>
    </source>
</evidence>
<evidence type="ECO:0000313" key="5">
    <source>
        <dbReference type="EMBL" id="ASQ30369.1"/>
    </source>
</evidence>
<dbReference type="PANTHER" id="PTHR43673">
    <property type="entry name" value="NAD(P)H NITROREDUCTASE YDGI-RELATED"/>
    <property type="match status" value="1"/>
</dbReference>
<feature type="transmembrane region" description="Helical" evidence="3">
    <location>
        <begin position="127"/>
        <end position="150"/>
    </location>
</feature>
<comment type="similarity">
    <text evidence="1">Belongs to the nitroreductase family.</text>
</comment>
<dbReference type="Proteomes" id="UP000201169">
    <property type="component" value="Chromosome"/>
</dbReference>
<keyword evidence="6" id="KW-1185">Reference proteome</keyword>
<proteinExistence type="inferred from homology"/>
<protein>
    <submittedName>
        <fullName evidence="5">Nitroreductase</fullName>
    </submittedName>
</protein>
<keyword evidence="3" id="KW-1133">Transmembrane helix</keyword>
<dbReference type="PANTHER" id="PTHR43673:SF10">
    <property type="entry name" value="NADH DEHYDROGENASE_NAD(P)H NITROREDUCTASE XCC3605-RELATED"/>
    <property type="match status" value="1"/>
</dbReference>
<dbReference type="Pfam" id="PF00881">
    <property type="entry name" value="Nitroreductase"/>
    <property type="match status" value="1"/>
</dbReference>
<dbReference type="InterPro" id="IPR000415">
    <property type="entry name" value="Nitroreductase-like"/>
</dbReference>
<dbReference type="OrthoDB" id="9809288at2"/>
<dbReference type="SUPFAM" id="SSF55469">
    <property type="entry name" value="FMN-dependent nitroreductase-like"/>
    <property type="match status" value="1"/>
</dbReference>
<dbReference type="Gene3D" id="3.40.109.10">
    <property type="entry name" value="NADH Oxidase"/>
    <property type="match status" value="1"/>
</dbReference>
<accession>A0A222MWS9</accession>
<dbReference type="RefSeq" id="WP_094325135.1">
    <property type="nucleotide sequence ID" value="NZ_CP022347.1"/>
</dbReference>
<sequence length="197" mass="22414">MNIFEKRFSCREFLDKQIDADDFRKILEATRLSPSSLGLEPWKFIATQDKNKIKELGVIANNQVHVSSAAALIIIVSRYDFAVYFEEKLRQRAMPKEEIEKRIKTYKPFLEGMSFEEKKSYSKQQAYLALASILYAATALNLGSCAIGGFCQQDLDKYLGLDTGKEQATVMVALGHKDEAKTSEKARFSFDEVVKFI</sequence>
<keyword evidence="3" id="KW-0812">Transmembrane</keyword>
<dbReference type="AlphaFoldDB" id="A0A222MWS9"/>
<dbReference type="KEGG" id="cavi:CAV_0703"/>
<organism evidence="5 6">
    <name type="scientific">Campylobacter avium LMG 24591</name>
    <dbReference type="NCBI Taxonomy" id="522484"/>
    <lineage>
        <taxon>Bacteria</taxon>
        <taxon>Pseudomonadati</taxon>
        <taxon>Campylobacterota</taxon>
        <taxon>Epsilonproteobacteria</taxon>
        <taxon>Campylobacterales</taxon>
        <taxon>Campylobacteraceae</taxon>
        <taxon>Campylobacter</taxon>
    </lineage>
</organism>
<dbReference type="InterPro" id="IPR029479">
    <property type="entry name" value="Nitroreductase"/>
</dbReference>
<feature type="domain" description="Nitroreductase" evidence="4">
    <location>
        <begin position="6"/>
        <end position="176"/>
    </location>
</feature>
<gene>
    <name evidence="5" type="primary">rdxB</name>
    <name evidence="5" type="ORF">CAV_0703</name>
</gene>
<evidence type="ECO:0000256" key="1">
    <source>
        <dbReference type="ARBA" id="ARBA00007118"/>
    </source>
</evidence>
<evidence type="ECO:0000256" key="2">
    <source>
        <dbReference type="ARBA" id="ARBA00023002"/>
    </source>
</evidence>
<keyword evidence="3" id="KW-0472">Membrane</keyword>
<dbReference type="GO" id="GO:0016491">
    <property type="term" value="F:oxidoreductase activity"/>
    <property type="evidence" value="ECO:0007669"/>
    <property type="project" value="UniProtKB-KW"/>
</dbReference>
<keyword evidence="2" id="KW-0560">Oxidoreductase</keyword>
<evidence type="ECO:0000256" key="3">
    <source>
        <dbReference type="SAM" id="Phobius"/>
    </source>
</evidence>
<reference evidence="5 6" key="1">
    <citation type="submission" date="2017-07" db="EMBL/GenBank/DDBJ databases">
        <title>Analysis of two Campylobacter avium genomes and identification of a novel hippuricase gene.</title>
        <authorList>
            <person name="Miller W.G."/>
            <person name="Chapman M.H."/>
            <person name="Yee E."/>
            <person name="Revez J."/>
            <person name="Bono J.L."/>
            <person name="Rossi M."/>
        </authorList>
    </citation>
    <scope>NUCLEOTIDE SEQUENCE [LARGE SCALE GENOMIC DNA]</scope>
    <source>
        <strain evidence="5 6">LMG 24591</strain>
    </source>
</reference>